<keyword evidence="6" id="KW-1185">Reference proteome</keyword>
<dbReference type="EMBL" id="MUGY01000009">
    <property type="protein sequence ID" value="OXA94622.1"/>
    <property type="molecule type" value="Genomic_DNA"/>
</dbReference>
<dbReference type="Pfam" id="PF22013">
    <property type="entry name" value="PG_1098_Fer"/>
    <property type="match status" value="1"/>
</dbReference>
<dbReference type="RefSeq" id="WP_035620514.1">
    <property type="nucleotide sequence ID" value="NZ_JBEWQG010000005.1"/>
</dbReference>
<evidence type="ECO:0000259" key="2">
    <source>
        <dbReference type="Pfam" id="PF22013"/>
    </source>
</evidence>
<dbReference type="GO" id="GO:0032259">
    <property type="term" value="P:methylation"/>
    <property type="evidence" value="ECO:0007669"/>
    <property type="project" value="UniProtKB-KW"/>
</dbReference>
<dbReference type="eggNOG" id="COG2265">
    <property type="taxonomic scope" value="Bacteria"/>
</dbReference>
<organism evidence="3 5">
    <name type="scientific">Flavobacterium hydatis</name>
    <name type="common">Cytophaga aquatilis</name>
    <dbReference type="NCBI Taxonomy" id="991"/>
    <lineage>
        <taxon>Bacteria</taxon>
        <taxon>Pseudomonadati</taxon>
        <taxon>Bacteroidota</taxon>
        <taxon>Flavobacteriia</taxon>
        <taxon>Flavobacteriales</taxon>
        <taxon>Flavobacteriaceae</taxon>
        <taxon>Flavobacterium</taxon>
    </lineage>
</organism>
<dbReference type="OrthoDB" id="1000417at2"/>
<dbReference type="GO" id="GO:0008168">
    <property type="term" value="F:methyltransferase activity"/>
    <property type="evidence" value="ECO:0007669"/>
    <property type="project" value="UniProtKB-KW"/>
</dbReference>
<dbReference type="Gene3D" id="1.10.10.1110">
    <property type="entry name" value="Methyltransferase PG1098, N-terminal domain"/>
    <property type="match status" value="1"/>
</dbReference>
<gene>
    <name evidence="4" type="ORF">B0A62_10570</name>
    <name evidence="3" type="ORF">IW20_07705</name>
</gene>
<dbReference type="Proteomes" id="UP000028712">
    <property type="component" value="Unassembled WGS sequence"/>
</dbReference>
<dbReference type="InterPro" id="IPR041497">
    <property type="entry name" value="Thump-like"/>
</dbReference>
<dbReference type="Proteomes" id="UP000198424">
    <property type="component" value="Unassembled WGS sequence"/>
</dbReference>
<name>A0A086ALL1_FLAHY</name>
<accession>A0A086ALL1</accession>
<dbReference type="EMBL" id="JPRM01000009">
    <property type="protein sequence ID" value="KFF17575.1"/>
    <property type="molecule type" value="Genomic_DNA"/>
</dbReference>
<evidence type="ECO:0000313" key="3">
    <source>
        <dbReference type="EMBL" id="KFF17575.1"/>
    </source>
</evidence>
<reference evidence="3 5" key="1">
    <citation type="submission" date="2014-07" db="EMBL/GenBank/DDBJ databases">
        <title>Genome of Flavobacterium hydatis DSM 2063.</title>
        <authorList>
            <person name="Pipes S.E."/>
            <person name="Stropko S.J."/>
            <person name="Newman J.D."/>
        </authorList>
    </citation>
    <scope>NUCLEOTIDE SEQUENCE [LARGE SCALE GENOMIC DNA]</scope>
    <source>
        <strain evidence="3 5">DSM 2063</strain>
    </source>
</reference>
<keyword evidence="3" id="KW-0489">Methyltransferase</keyword>
<dbReference type="Gene3D" id="3.40.50.150">
    <property type="entry name" value="Vaccinia Virus protein VP39"/>
    <property type="match status" value="1"/>
</dbReference>
<dbReference type="SUPFAM" id="SSF53335">
    <property type="entry name" value="S-adenosyl-L-methionine-dependent methyltransferases"/>
    <property type="match status" value="1"/>
</dbReference>
<evidence type="ECO:0000313" key="4">
    <source>
        <dbReference type="EMBL" id="OXA94622.1"/>
    </source>
</evidence>
<dbReference type="AlphaFoldDB" id="A0A086ALL1"/>
<dbReference type="Pfam" id="PF18096">
    <property type="entry name" value="Thump_like"/>
    <property type="match status" value="1"/>
</dbReference>
<protein>
    <submittedName>
        <fullName evidence="3">SAM-dependent methyltransferase</fullName>
    </submittedName>
</protein>
<feature type="domain" description="THUMP-like" evidence="1">
    <location>
        <begin position="321"/>
        <end position="391"/>
    </location>
</feature>
<feature type="domain" description="PG-1098 ferredoxin-like" evidence="2">
    <location>
        <begin position="278"/>
        <end position="320"/>
    </location>
</feature>
<comment type="caution">
    <text evidence="3">The sequence shown here is derived from an EMBL/GenBank/DDBJ whole genome shotgun (WGS) entry which is preliminary data.</text>
</comment>
<sequence>MNLALLHNSVQDFINKKVNESISKLALQKNPFPEIEWIAILNQIEAKTKAKDKLPTWFATENIIYPSKISVEQTSSEKTALYKANLVSGDSLIDLTGGFGVDDYYFSKKIKNVAHCEINPDLSAIVQHNFKQLKIDNCTCYPEDSFNVLKKLNQKWDWIYIDPSRRNDAKGKVFMLKDCLPNVPDLLDFYFENSDSVLIKTAPLLDISAGLSELKNVKNIHIIALENEVKELLWEIHKGYSGKITLKTANILKDKTETFEFALNEEPEFISYDFPRKYLYEPNSAIMKSGGFDEVSSFYKIDKLHKHSHLYTSDDLIAFPGRTFEVQETIPYSKNEIKLHLSNKQANITTRNFPDSVETIRKKWKIKDGGNLYCFFTTDKNDNKIVLICRKI</sequence>
<dbReference type="InterPro" id="IPR029063">
    <property type="entry name" value="SAM-dependent_MTases_sf"/>
</dbReference>
<reference evidence="4 6" key="2">
    <citation type="submission" date="2016-11" db="EMBL/GenBank/DDBJ databases">
        <title>Whole genomes of Flavobacteriaceae.</title>
        <authorList>
            <person name="Stine C."/>
            <person name="Li C."/>
            <person name="Tadesse D."/>
        </authorList>
    </citation>
    <scope>NUCLEOTIDE SEQUENCE [LARGE SCALE GENOMIC DNA]</scope>
    <source>
        <strain evidence="4 6">ATCC 29551</strain>
    </source>
</reference>
<proteinExistence type="predicted"/>
<dbReference type="STRING" id="991.IW20_07705"/>
<keyword evidence="3" id="KW-0808">Transferase</keyword>
<evidence type="ECO:0000313" key="6">
    <source>
        <dbReference type="Proteomes" id="UP000198424"/>
    </source>
</evidence>
<evidence type="ECO:0000313" key="5">
    <source>
        <dbReference type="Proteomes" id="UP000028712"/>
    </source>
</evidence>
<evidence type="ECO:0000259" key="1">
    <source>
        <dbReference type="Pfam" id="PF18096"/>
    </source>
</evidence>
<dbReference type="InterPro" id="IPR054168">
    <property type="entry name" value="PG_1098_Fer"/>
</dbReference>